<evidence type="ECO:0000313" key="1">
    <source>
        <dbReference type="EMBL" id="ADG89358.1"/>
    </source>
</evidence>
<keyword evidence="2" id="KW-1185">Reference proteome</keyword>
<dbReference type="OrthoDB" id="3541270at2"/>
<name>D6Y5G3_THEBD</name>
<sequence>MSQNEPAALLYLLSVGKEKELILRLHGTPPSTEQLLTWMERGSVVTLEVSHPGEPDTFRYVINFSHVVGARLSPYTTARLSTF</sequence>
<evidence type="ECO:0000313" key="2">
    <source>
        <dbReference type="Proteomes" id="UP000006640"/>
    </source>
</evidence>
<dbReference type="HOGENOM" id="CLU_2738417_0_0_11"/>
<organism evidence="1 2">
    <name type="scientific">Thermobispora bispora (strain ATCC 19993 / DSM 43833 / CBS 139.67 / JCM 10125 / KCTC 9307 / NBRC 14880 / R51)</name>
    <dbReference type="NCBI Taxonomy" id="469371"/>
    <lineage>
        <taxon>Bacteria</taxon>
        <taxon>Bacillati</taxon>
        <taxon>Actinomycetota</taxon>
        <taxon>Actinomycetes</taxon>
        <taxon>Streptosporangiales</taxon>
        <taxon>Streptosporangiaceae</taxon>
        <taxon>Thermobispora</taxon>
    </lineage>
</organism>
<gene>
    <name evidence="1" type="ordered locus">Tbis_2657</name>
</gene>
<dbReference type="RefSeq" id="WP_013132891.1">
    <property type="nucleotide sequence ID" value="NC_014165.1"/>
</dbReference>
<accession>D6Y5G3</accession>
<protein>
    <submittedName>
        <fullName evidence="1">Uncharacterized protein</fullName>
    </submittedName>
</protein>
<dbReference type="eggNOG" id="ENOG502ZP9A">
    <property type="taxonomic scope" value="Bacteria"/>
</dbReference>
<proteinExistence type="predicted"/>
<dbReference type="AlphaFoldDB" id="D6Y5G3"/>
<reference evidence="1 2" key="1">
    <citation type="submission" date="2010-01" db="EMBL/GenBank/DDBJ databases">
        <title>The complete genome of Thermobispora bispora DSM 43833.</title>
        <authorList>
            <consortium name="US DOE Joint Genome Institute (JGI-PGF)"/>
            <person name="Lucas S."/>
            <person name="Copeland A."/>
            <person name="Lapidus A."/>
            <person name="Glavina del Rio T."/>
            <person name="Dalin E."/>
            <person name="Tice H."/>
            <person name="Bruce D."/>
            <person name="Goodwin L."/>
            <person name="Pitluck S."/>
            <person name="Kyrpides N."/>
            <person name="Mavromatis K."/>
            <person name="Ivanova N."/>
            <person name="Mikhailova N."/>
            <person name="Chertkov O."/>
            <person name="Brettin T."/>
            <person name="Detter J.C."/>
            <person name="Han C."/>
            <person name="Larimer F."/>
            <person name="Land M."/>
            <person name="Hauser L."/>
            <person name="Markowitz V."/>
            <person name="Cheng J.-F."/>
            <person name="Hugenholtz P."/>
            <person name="Woyke T."/>
            <person name="Wu D."/>
            <person name="Jando M."/>
            <person name="Schneider S."/>
            <person name="Klenk H.-P."/>
            <person name="Eisen J.A."/>
        </authorList>
    </citation>
    <scope>NUCLEOTIDE SEQUENCE [LARGE SCALE GENOMIC DNA]</scope>
    <source>
        <strain evidence="2">ATCC 19993 / DSM 43833 / CBS 139.67 / JCM 10125 / KCTC 9307 / NBRC 14880 / R51</strain>
    </source>
</reference>
<dbReference type="Proteomes" id="UP000006640">
    <property type="component" value="Chromosome"/>
</dbReference>
<dbReference type="EMBL" id="CP001874">
    <property type="protein sequence ID" value="ADG89358.1"/>
    <property type="molecule type" value="Genomic_DNA"/>
</dbReference>
<dbReference type="KEGG" id="tbi:Tbis_2657"/>